<feature type="compositionally biased region" description="Basic and acidic residues" evidence="1">
    <location>
        <begin position="291"/>
        <end position="300"/>
    </location>
</feature>
<evidence type="ECO:0000259" key="3">
    <source>
        <dbReference type="Pfam" id="PF23600"/>
    </source>
</evidence>
<reference evidence="5" key="1">
    <citation type="journal article" date="2015" name="J. Biotechnol.">
        <title>Complete genome sequence of Haloferax gibbonsii strain ARA6, a potential producer of polyhydroxyalkanoates and halocins isolated from Araruama, Rio de Janeiro, Brasil.</title>
        <authorList>
            <person name="Pinto L.H."/>
            <person name="D'Alincourt Carvalho-Assef A.P."/>
            <person name="Vieira R.P."/>
            <person name="Clementino M.M."/>
            <person name="Albano R.M."/>
        </authorList>
    </citation>
    <scope>NUCLEOTIDE SEQUENCE [LARGE SCALE GENOMIC DNA]</scope>
    <source>
        <strain evidence="5">ARA6</strain>
    </source>
</reference>
<evidence type="ECO:0000256" key="2">
    <source>
        <dbReference type="SAM" id="Phobius"/>
    </source>
</evidence>
<evidence type="ECO:0000313" key="5">
    <source>
        <dbReference type="Proteomes" id="UP000066124"/>
    </source>
</evidence>
<evidence type="ECO:0000313" key="4">
    <source>
        <dbReference type="EMBL" id="AKU08038.1"/>
    </source>
</evidence>
<protein>
    <submittedName>
        <fullName evidence="4">Permease</fullName>
    </submittedName>
</protein>
<proteinExistence type="predicted"/>
<dbReference type="Proteomes" id="UP000066124">
    <property type="component" value="Chromosome"/>
</dbReference>
<dbReference type="RefSeq" id="WP_050459342.1">
    <property type="nucleotide sequence ID" value="NZ_CP011947.1"/>
</dbReference>
<feature type="region of interest" description="Disordered" evidence="1">
    <location>
        <begin position="275"/>
        <end position="300"/>
    </location>
</feature>
<dbReference type="AlphaFoldDB" id="A0A0K1IUQ4"/>
<feature type="transmembrane region" description="Helical" evidence="2">
    <location>
        <begin position="132"/>
        <end position="153"/>
    </location>
</feature>
<keyword evidence="2" id="KW-0472">Membrane</keyword>
<organism evidence="4 5">
    <name type="scientific">Haloferax gibbonsii</name>
    <dbReference type="NCBI Taxonomy" id="35746"/>
    <lineage>
        <taxon>Archaea</taxon>
        <taxon>Methanobacteriati</taxon>
        <taxon>Methanobacteriota</taxon>
        <taxon>Stenosarchaea group</taxon>
        <taxon>Halobacteria</taxon>
        <taxon>Halobacteriales</taxon>
        <taxon>Haloferacaceae</taxon>
        <taxon>Haloferax</taxon>
    </lineage>
</organism>
<feature type="domain" description="Cell division protein A N-terminal" evidence="3">
    <location>
        <begin position="8"/>
        <end position="158"/>
    </location>
</feature>
<feature type="transmembrane region" description="Helical" evidence="2">
    <location>
        <begin position="69"/>
        <end position="87"/>
    </location>
</feature>
<dbReference type="InterPro" id="IPR055563">
    <property type="entry name" value="CdpA_N"/>
</dbReference>
<feature type="transmembrane region" description="Helical" evidence="2">
    <location>
        <begin position="24"/>
        <end position="49"/>
    </location>
</feature>
<gene>
    <name evidence="4" type="ORF">ABY42_09905</name>
</gene>
<feature type="compositionally biased region" description="Acidic residues" evidence="1">
    <location>
        <begin position="170"/>
        <end position="181"/>
    </location>
</feature>
<dbReference type="EMBL" id="CP011947">
    <property type="protein sequence ID" value="AKU08038.1"/>
    <property type="molecule type" value="Genomic_DNA"/>
</dbReference>
<dbReference type="Pfam" id="PF23600">
    <property type="entry name" value="CdpA_N"/>
    <property type="match status" value="1"/>
</dbReference>
<keyword evidence="2" id="KW-1133">Transmembrane helix</keyword>
<sequence length="300" mass="31350">MSSDGQNTLIALYRRYVDADPDETTVYAGFALFFTAIGLLAVALAAVVWSGGIPPENIFKYELREVAGVTGALGIPLLLVSVVVLLPSQYRFPTVLAGAGLLVCAVAVVQFVGAYPHNWNVSASADQSGRIVGIYSLGAVAVVAASGTSLVGFQLARARTSGPAATGSDVETDATDDGEDEEAVSAQVRRDMDEAMSNTELSWGGVRKTETTRLKLDTSAVDDVDRASFENAKVTETRGGGVDDAVAGLQGLRGGKKDTAVGDSTDDQAAALAELRKQQQADAEREDSDGVVDRIRGLFS</sequence>
<dbReference type="GeneID" id="25246274"/>
<dbReference type="KEGG" id="hgi:ABY42_09905"/>
<evidence type="ECO:0000256" key="1">
    <source>
        <dbReference type="SAM" id="MobiDB-lite"/>
    </source>
</evidence>
<feature type="region of interest" description="Disordered" evidence="1">
    <location>
        <begin position="162"/>
        <end position="181"/>
    </location>
</feature>
<feature type="transmembrane region" description="Helical" evidence="2">
    <location>
        <begin position="94"/>
        <end position="112"/>
    </location>
</feature>
<keyword evidence="2" id="KW-0812">Transmembrane</keyword>
<name>A0A0K1IUQ4_HALGI</name>
<dbReference type="PATRIC" id="fig|35746.4.peg.2105"/>
<accession>A0A0K1IUQ4</accession>